<dbReference type="Pfam" id="PF03713">
    <property type="entry name" value="DUF305"/>
    <property type="match status" value="1"/>
</dbReference>
<reference evidence="4 7" key="2">
    <citation type="submission" date="2021-04" db="EMBL/GenBank/DDBJ databases">
        <title>Whole genome sequence analysis of a thiophenic sulfur metabolizing bacteria.</title>
        <authorList>
            <person name="Akhtar N."/>
            <person name="Akram J."/>
            <person name="Aslam A."/>
        </authorList>
    </citation>
    <scope>NUCLEOTIDE SEQUENCE [LARGE SCALE GENOMIC DNA]</scope>
    <source>
        <strain evidence="4 7">3OW</strain>
    </source>
</reference>
<dbReference type="Gene3D" id="1.20.1260.10">
    <property type="match status" value="1"/>
</dbReference>
<feature type="domain" description="DUF305" evidence="3">
    <location>
        <begin position="73"/>
        <end position="214"/>
    </location>
</feature>
<evidence type="ECO:0000256" key="2">
    <source>
        <dbReference type="SAM" id="SignalP"/>
    </source>
</evidence>
<feature type="chain" id="PRO_5039665042" evidence="2">
    <location>
        <begin position="17"/>
        <end position="215"/>
    </location>
</feature>
<dbReference type="Proteomes" id="UP000676853">
    <property type="component" value="Unassembled WGS sequence"/>
</dbReference>
<evidence type="ECO:0000313" key="7">
    <source>
        <dbReference type="Proteomes" id="UP000676853"/>
    </source>
</evidence>
<keyword evidence="2" id="KW-0732">Signal</keyword>
<sequence length="215" mass="22451">MTVSRIRIATALSAVAAGAVLLGACTSGESSETATSSAATSSATATGTAGHSGHGTGAAPSSRAVTAQFNDADVDFATMMYPHHAQAVEMAKLVDGKGARPEVVELAAEIQGAQQPEMDAFTRLLAQWGAPAPSASMDHAMDGMMTPAQMDELRSLRGAAFDREWLTMMIAHHRGAITMADTELQKGVNPENRKIAEQIKSGQQAEIARMEKLLA</sequence>
<dbReference type="EMBL" id="LR131273">
    <property type="protein sequence ID" value="VDR40684.1"/>
    <property type="molecule type" value="Genomic_DNA"/>
</dbReference>
<evidence type="ECO:0000313" key="4">
    <source>
        <dbReference type="EMBL" id="MBS4100707.1"/>
    </source>
</evidence>
<dbReference type="AlphaFoldDB" id="A0A3P8K7D3"/>
<reference evidence="5 6" key="1">
    <citation type="submission" date="2018-12" db="EMBL/GenBank/DDBJ databases">
        <authorList>
            <consortium name="Pathogen Informatics"/>
        </authorList>
    </citation>
    <scope>NUCLEOTIDE SEQUENCE [LARGE SCALE GENOMIC DNA]</scope>
    <source>
        <strain evidence="5 6">NCTC10741</strain>
    </source>
</reference>
<evidence type="ECO:0000259" key="3">
    <source>
        <dbReference type="Pfam" id="PF03713"/>
    </source>
</evidence>
<proteinExistence type="predicted"/>
<organism evidence="5 6">
    <name type="scientific">Tsukamurella paurometabola</name>
    <name type="common">Corynebacterium paurometabolum</name>
    <dbReference type="NCBI Taxonomy" id="2061"/>
    <lineage>
        <taxon>Bacteria</taxon>
        <taxon>Bacillati</taxon>
        <taxon>Actinomycetota</taxon>
        <taxon>Actinomycetes</taxon>
        <taxon>Mycobacteriales</taxon>
        <taxon>Tsukamurellaceae</taxon>
        <taxon>Tsukamurella</taxon>
    </lineage>
</organism>
<dbReference type="RefSeq" id="WP_126197622.1">
    <property type="nucleotide sequence ID" value="NZ_CP085954.1"/>
</dbReference>
<evidence type="ECO:0000256" key="1">
    <source>
        <dbReference type="SAM" id="MobiDB-lite"/>
    </source>
</evidence>
<evidence type="ECO:0000313" key="5">
    <source>
        <dbReference type="EMBL" id="VDR40684.1"/>
    </source>
</evidence>
<evidence type="ECO:0000313" key="6">
    <source>
        <dbReference type="Proteomes" id="UP000271626"/>
    </source>
</evidence>
<feature type="signal peptide" evidence="2">
    <location>
        <begin position="1"/>
        <end position="16"/>
    </location>
</feature>
<accession>A0A3P8K7D3</accession>
<dbReference type="PANTHER" id="PTHR36933">
    <property type="entry name" value="SLL0788 PROTEIN"/>
    <property type="match status" value="1"/>
</dbReference>
<feature type="region of interest" description="Disordered" evidence="1">
    <location>
        <begin position="30"/>
        <end position="63"/>
    </location>
</feature>
<dbReference type="InterPro" id="IPR012347">
    <property type="entry name" value="Ferritin-like"/>
</dbReference>
<protein>
    <submittedName>
        <fullName evidence="4">DUF305 domain-containing protein</fullName>
    </submittedName>
    <submittedName>
        <fullName evidence="5">Uncharacterized protein conserved in bacteria</fullName>
    </submittedName>
</protein>
<feature type="compositionally biased region" description="Low complexity" evidence="1">
    <location>
        <begin position="30"/>
        <end position="49"/>
    </location>
</feature>
<dbReference type="InterPro" id="IPR005183">
    <property type="entry name" value="DUF305_CopM-like"/>
</dbReference>
<dbReference type="PROSITE" id="PS51257">
    <property type="entry name" value="PROKAR_LIPOPROTEIN"/>
    <property type="match status" value="1"/>
</dbReference>
<dbReference type="PANTHER" id="PTHR36933:SF1">
    <property type="entry name" value="SLL0788 PROTEIN"/>
    <property type="match status" value="1"/>
</dbReference>
<dbReference type="Proteomes" id="UP000271626">
    <property type="component" value="Chromosome"/>
</dbReference>
<dbReference type="EMBL" id="JAGXOE010000008">
    <property type="protein sequence ID" value="MBS4100707.1"/>
    <property type="molecule type" value="Genomic_DNA"/>
</dbReference>
<keyword evidence="7" id="KW-1185">Reference proteome</keyword>
<name>A0A3P8K7D3_TSUPA</name>
<dbReference type="OrthoDB" id="26872at2"/>
<gene>
    <name evidence="4" type="ORF">KFZ73_05595</name>
    <name evidence="5" type="ORF">NCTC10741_03847</name>
</gene>